<proteinExistence type="inferred from homology"/>
<organism evidence="11 12">
    <name type="scientific">Diploscapter pachys</name>
    <dbReference type="NCBI Taxonomy" id="2018661"/>
    <lineage>
        <taxon>Eukaryota</taxon>
        <taxon>Metazoa</taxon>
        <taxon>Ecdysozoa</taxon>
        <taxon>Nematoda</taxon>
        <taxon>Chromadorea</taxon>
        <taxon>Rhabditida</taxon>
        <taxon>Rhabditina</taxon>
        <taxon>Rhabditomorpha</taxon>
        <taxon>Rhabditoidea</taxon>
        <taxon>Rhabditidae</taxon>
        <taxon>Diploscapter</taxon>
    </lineage>
</organism>
<comment type="caution">
    <text evidence="11">The sequence shown here is derived from an EMBL/GenBank/DDBJ whole genome shotgun (WGS) entry which is preliminary data.</text>
</comment>
<keyword evidence="9" id="KW-0804">Transcription</keyword>
<dbReference type="OrthoDB" id="19606at2759"/>
<dbReference type="CDD" id="cd04860">
    <property type="entry name" value="AE_Prim_S"/>
    <property type="match status" value="1"/>
</dbReference>
<dbReference type="AlphaFoldDB" id="A0A2A2M0X0"/>
<evidence type="ECO:0000256" key="1">
    <source>
        <dbReference type="ARBA" id="ARBA00009762"/>
    </source>
</evidence>
<keyword evidence="2 10" id="KW-0240">DNA-directed RNA polymerase</keyword>
<accession>A0A2A2M0X0</accession>
<dbReference type="PANTHER" id="PTHR10536">
    <property type="entry name" value="DNA PRIMASE SMALL SUBUNIT"/>
    <property type="match status" value="1"/>
</dbReference>
<dbReference type="InterPro" id="IPR014052">
    <property type="entry name" value="DNA_primase_ssu_euk/arc"/>
</dbReference>
<keyword evidence="5" id="KW-0548">Nucleotidyltransferase</keyword>
<keyword evidence="4 10" id="KW-0808">Transferase</keyword>
<dbReference type="Proteomes" id="UP000218231">
    <property type="component" value="Unassembled WGS sequence"/>
</dbReference>
<dbReference type="SUPFAM" id="SSF56747">
    <property type="entry name" value="Prim-pol domain"/>
    <property type="match status" value="1"/>
</dbReference>
<dbReference type="Pfam" id="PF01896">
    <property type="entry name" value="DNA_primase_S"/>
    <property type="match status" value="1"/>
</dbReference>
<dbReference type="GO" id="GO:0046872">
    <property type="term" value="F:metal ion binding"/>
    <property type="evidence" value="ECO:0007669"/>
    <property type="project" value="UniProtKB-KW"/>
</dbReference>
<evidence type="ECO:0000256" key="7">
    <source>
        <dbReference type="ARBA" id="ARBA00022723"/>
    </source>
</evidence>
<evidence type="ECO:0000313" key="12">
    <source>
        <dbReference type="Proteomes" id="UP000218231"/>
    </source>
</evidence>
<evidence type="ECO:0000256" key="8">
    <source>
        <dbReference type="ARBA" id="ARBA00022833"/>
    </source>
</evidence>
<evidence type="ECO:0000256" key="4">
    <source>
        <dbReference type="ARBA" id="ARBA00022679"/>
    </source>
</evidence>
<dbReference type="EC" id="2.7.7.-" evidence="10"/>
<evidence type="ECO:0000256" key="3">
    <source>
        <dbReference type="ARBA" id="ARBA00022515"/>
    </source>
</evidence>
<evidence type="ECO:0000256" key="10">
    <source>
        <dbReference type="RuleBase" id="RU003514"/>
    </source>
</evidence>
<evidence type="ECO:0000256" key="9">
    <source>
        <dbReference type="ARBA" id="ARBA00023163"/>
    </source>
</evidence>
<dbReference type="STRING" id="2018661.A0A2A2M0X0"/>
<protein>
    <recommendedName>
        <fullName evidence="10">DNA primase</fullName>
        <ecNumber evidence="10">2.7.7.-</ecNumber>
    </recommendedName>
</protein>
<comment type="similarity">
    <text evidence="1 10">Belongs to the eukaryotic-type primase small subunit family.</text>
</comment>
<keyword evidence="8" id="KW-0862">Zinc</keyword>
<keyword evidence="7" id="KW-0479">Metal-binding</keyword>
<evidence type="ECO:0000313" key="11">
    <source>
        <dbReference type="EMBL" id="PAV91925.1"/>
    </source>
</evidence>
<reference evidence="11 12" key="1">
    <citation type="journal article" date="2017" name="Curr. Biol.">
        <title>Genome architecture and evolution of a unichromosomal asexual nematode.</title>
        <authorList>
            <person name="Fradin H."/>
            <person name="Zegar C."/>
            <person name="Gutwein M."/>
            <person name="Lucas J."/>
            <person name="Kovtun M."/>
            <person name="Corcoran D."/>
            <person name="Baugh L.R."/>
            <person name="Kiontke K."/>
            <person name="Gunsalus K."/>
            <person name="Fitch D.H."/>
            <person name="Piano F."/>
        </authorList>
    </citation>
    <scope>NUCLEOTIDE SEQUENCE [LARGE SCALE GENOMIC DNA]</scope>
    <source>
        <strain evidence="11">PF1309</strain>
    </source>
</reference>
<dbReference type="GO" id="GO:0005658">
    <property type="term" value="C:alpha DNA polymerase:primase complex"/>
    <property type="evidence" value="ECO:0007669"/>
    <property type="project" value="UniProtKB-ARBA"/>
</dbReference>
<keyword evidence="6 10" id="KW-0235">DNA replication</keyword>
<dbReference type="GO" id="GO:0003899">
    <property type="term" value="F:DNA-directed RNA polymerase activity"/>
    <property type="evidence" value="ECO:0007669"/>
    <property type="project" value="InterPro"/>
</dbReference>
<dbReference type="GO" id="GO:0006269">
    <property type="term" value="P:DNA replication, synthesis of primer"/>
    <property type="evidence" value="ECO:0007669"/>
    <property type="project" value="UniProtKB-KW"/>
</dbReference>
<evidence type="ECO:0000256" key="6">
    <source>
        <dbReference type="ARBA" id="ARBA00022705"/>
    </source>
</evidence>
<evidence type="ECO:0000256" key="5">
    <source>
        <dbReference type="ARBA" id="ARBA00022695"/>
    </source>
</evidence>
<dbReference type="Gene3D" id="3.90.920.10">
    <property type="entry name" value="DNA primase, PRIM domain"/>
    <property type="match status" value="1"/>
</dbReference>
<evidence type="ECO:0000256" key="2">
    <source>
        <dbReference type="ARBA" id="ARBA00022478"/>
    </source>
</evidence>
<dbReference type="EMBL" id="LIAE01006281">
    <property type="protein sequence ID" value="PAV91925.1"/>
    <property type="molecule type" value="Genomic_DNA"/>
</dbReference>
<dbReference type="InterPro" id="IPR002755">
    <property type="entry name" value="DNA_primase_S"/>
</dbReference>
<sequence>MDTPFDHNSLSLFLRTYYKSIFPYKQYLKWMTYGLKFSEYCAYREFAFILHGDIHLRYKNFYDSAMFERELCNTNPEKLDIGAIYNHHPREHKKHLDMKALERELIFDIDLTDYSGVRHCCGEATVCKKCWKFIVVGVKVLDYLLAEDFGFQARMWVFSGRRGVHCWVADKAARQLDNEGRGTVAEYLNLYEGNKPNVMVNISDDECEDDLDRSKLRQRGGPSAQYVPHVVQRAYRKMMESGVMDDLVHEQGWLSDDKLNDVHKCFPQASDSLKEELRMLKDLSEKNRWVALKRRYDEVERAKAEKKGLNVPAAPSEQDRYFLYYFVIHYAFPRLDIHVSTGVNHLLKSPFCIHPKTGNVAVPLNTDKIHEFDVTSAPRIDKLIKELNESNSNAMETDENMQSQPGYKRTSLAPFVENFERFVTNAVASEK</sequence>
<dbReference type="FunFam" id="3.90.920.10:FF:000003">
    <property type="entry name" value="DNA primase"/>
    <property type="match status" value="1"/>
</dbReference>
<keyword evidence="12" id="KW-1185">Reference proteome</keyword>
<gene>
    <name evidence="11" type="ORF">WR25_06226</name>
</gene>
<dbReference type="NCBIfam" id="TIGR00335">
    <property type="entry name" value="primase_sml"/>
    <property type="match status" value="1"/>
</dbReference>
<keyword evidence="3 10" id="KW-0639">Primosome</keyword>
<name>A0A2A2M0X0_9BILA</name>